<gene>
    <name evidence="2" type="ORF">TthWC1_1693</name>
</gene>
<evidence type="ECO:0000313" key="2">
    <source>
        <dbReference type="EMBL" id="EMT38732.1"/>
    </source>
</evidence>
<dbReference type="GO" id="GO:0003677">
    <property type="term" value="F:DNA binding"/>
    <property type="evidence" value="ECO:0007669"/>
    <property type="project" value="InterPro"/>
</dbReference>
<dbReference type="Pfam" id="PF01548">
    <property type="entry name" value="DEDD_Tnp_IS110"/>
    <property type="match status" value="1"/>
</dbReference>
<dbReference type="Proteomes" id="UP000013242">
    <property type="component" value="Unassembled WGS sequence"/>
</dbReference>
<comment type="caution">
    <text evidence="2">The sequence shown here is derived from an EMBL/GenBank/DDBJ whole genome shotgun (WGS) entry which is preliminary data.</text>
</comment>
<name>M8DFC3_THETY</name>
<feature type="domain" description="Transposase IS110-like N-terminal" evidence="1">
    <location>
        <begin position="19"/>
        <end position="102"/>
    </location>
</feature>
<dbReference type="AlphaFoldDB" id="M8DFC3"/>
<organism evidence="2 3">
    <name type="scientific">Thermoanaerobacter thermohydrosulfuricus WC1</name>
    <dbReference type="NCBI Taxonomy" id="1198630"/>
    <lineage>
        <taxon>Bacteria</taxon>
        <taxon>Bacillati</taxon>
        <taxon>Bacillota</taxon>
        <taxon>Clostridia</taxon>
        <taxon>Thermoanaerobacterales</taxon>
        <taxon>Thermoanaerobacteraceae</taxon>
        <taxon>Thermoanaerobacter</taxon>
    </lineage>
</organism>
<accession>M8DFC3</accession>
<dbReference type="HOGENOM" id="CLU_036902_17_0_9"/>
<dbReference type="InterPro" id="IPR047650">
    <property type="entry name" value="Transpos_IS110"/>
</dbReference>
<dbReference type="PANTHER" id="PTHR33055">
    <property type="entry name" value="TRANSPOSASE FOR INSERTION SEQUENCE ELEMENT IS1111A"/>
    <property type="match status" value="1"/>
</dbReference>
<evidence type="ECO:0000313" key="3">
    <source>
        <dbReference type="Proteomes" id="UP000013242"/>
    </source>
</evidence>
<feature type="non-terminal residue" evidence="2">
    <location>
        <position position="103"/>
    </location>
</feature>
<protein>
    <recommendedName>
        <fullName evidence="1">Transposase IS110-like N-terminal domain-containing protein</fullName>
    </recommendedName>
</protein>
<dbReference type="GO" id="GO:0004803">
    <property type="term" value="F:transposase activity"/>
    <property type="evidence" value="ECO:0007669"/>
    <property type="project" value="InterPro"/>
</dbReference>
<reference evidence="2 3" key="1">
    <citation type="journal article" date="2013" name="PLoS ONE">
        <title>Genomic Evaluation of Thermoanaerobacter spp. for the Construction of Designer Co-Cultures to Improve Lignocellulosic Biofuel Production.</title>
        <authorList>
            <person name="Verbeke T.J."/>
            <person name="Zhang X."/>
            <person name="Henrissat B."/>
            <person name="Spicer V."/>
            <person name="Rydzak T."/>
            <person name="Krokhin O.V."/>
            <person name="Fristensky B."/>
            <person name="Levin D.B."/>
            <person name="Sparling R."/>
        </authorList>
    </citation>
    <scope>NUCLEOTIDE SEQUENCE [LARGE SCALE GENOMIC DNA]</scope>
    <source>
        <strain evidence="2 3">WC1</strain>
    </source>
</reference>
<dbReference type="RefSeq" id="WP_004401533.1">
    <property type="nucleotide sequence ID" value="NZ_KB731290.1"/>
</dbReference>
<evidence type="ECO:0000259" key="1">
    <source>
        <dbReference type="Pfam" id="PF01548"/>
    </source>
</evidence>
<sequence>MKYTQNEKILQVTEDTLIAGVDIAKESHYARAFDYRGVEYGKYLRFENNREGITKFLRWAKDLMERHKKNKLIVGIEPTGQYWLCFAQYLKDNNIKVVLVNPF</sequence>
<dbReference type="EMBL" id="AMYG01000039">
    <property type="protein sequence ID" value="EMT38732.1"/>
    <property type="molecule type" value="Genomic_DNA"/>
</dbReference>
<dbReference type="GO" id="GO:0006313">
    <property type="term" value="P:DNA transposition"/>
    <property type="evidence" value="ECO:0007669"/>
    <property type="project" value="InterPro"/>
</dbReference>
<dbReference type="InterPro" id="IPR002525">
    <property type="entry name" value="Transp_IS110-like_N"/>
</dbReference>
<proteinExistence type="predicted"/>
<keyword evidence="3" id="KW-1185">Reference proteome</keyword>